<protein>
    <submittedName>
        <fullName evidence="1">Uncharacterized protein</fullName>
    </submittedName>
</protein>
<dbReference type="Proteomes" id="UP001055247">
    <property type="component" value="Unassembled WGS sequence"/>
</dbReference>
<dbReference type="EMBL" id="BPQO01000027">
    <property type="protein sequence ID" value="GJD91447.1"/>
    <property type="molecule type" value="Genomic_DNA"/>
</dbReference>
<gene>
    <name evidence="1" type="ORF">BHAOGJBA_4995</name>
</gene>
<dbReference type="AlphaFoldDB" id="A0AAV4ZSJ5"/>
<reference evidence="1" key="2">
    <citation type="submission" date="2021-08" db="EMBL/GenBank/DDBJ databases">
        <authorList>
            <person name="Tani A."/>
            <person name="Ola A."/>
            <person name="Ogura Y."/>
            <person name="Katsura K."/>
            <person name="Hayashi T."/>
        </authorList>
    </citation>
    <scope>NUCLEOTIDE SEQUENCE</scope>
    <source>
        <strain evidence="1">DSM 16372</strain>
    </source>
</reference>
<organism evidence="1 2">
    <name type="scientific">Methylobacterium hispanicum</name>
    <dbReference type="NCBI Taxonomy" id="270350"/>
    <lineage>
        <taxon>Bacteria</taxon>
        <taxon>Pseudomonadati</taxon>
        <taxon>Pseudomonadota</taxon>
        <taxon>Alphaproteobacteria</taxon>
        <taxon>Hyphomicrobiales</taxon>
        <taxon>Methylobacteriaceae</taxon>
        <taxon>Methylobacterium</taxon>
    </lineage>
</organism>
<dbReference type="RefSeq" id="WP_066927988.1">
    <property type="nucleotide sequence ID" value="NZ_BPQO01000027.1"/>
</dbReference>
<name>A0AAV4ZSJ5_9HYPH</name>
<evidence type="ECO:0000313" key="1">
    <source>
        <dbReference type="EMBL" id="GJD91447.1"/>
    </source>
</evidence>
<keyword evidence="2" id="KW-1185">Reference proteome</keyword>
<comment type="caution">
    <text evidence="1">The sequence shown here is derived from an EMBL/GenBank/DDBJ whole genome shotgun (WGS) entry which is preliminary data.</text>
</comment>
<accession>A0AAV4ZSJ5</accession>
<evidence type="ECO:0000313" key="2">
    <source>
        <dbReference type="Proteomes" id="UP001055247"/>
    </source>
</evidence>
<reference evidence="1" key="1">
    <citation type="journal article" date="2016" name="Front. Microbiol.">
        <title>Genome Sequence of the Piezophilic, Mesophilic Sulfate-Reducing Bacterium Desulfovibrio indicus J2T.</title>
        <authorList>
            <person name="Cao J."/>
            <person name="Maignien L."/>
            <person name="Shao Z."/>
            <person name="Alain K."/>
            <person name="Jebbar M."/>
        </authorList>
    </citation>
    <scope>NUCLEOTIDE SEQUENCE</scope>
    <source>
        <strain evidence="1">DSM 16372</strain>
    </source>
</reference>
<proteinExistence type="predicted"/>
<sequence length="737" mass="77704">MVSSPGLTGFNVSAYAALQAGPAPSSLATDVFARWTAQAQADYVQANGSGTPRAVLIGPDQGRQAVAVLAAAGNAVTLTPTDTAPTDLAAATFGDWPAAVKLDYVEARGVGAPPVVLIGPPDGARILASPDAAGTGVATDTAPADIEKPAAALTADGFGNWPAAAKRHYVLTRGIGDPPAVLVGPADTTRRVATLDAKAQTVGLTKLPDAFGTGPAALAADTFRAWPEAVQVAYVLANGTGEPPKVALQTPGAIATITRFGGGMTGAMLMLANPTPNIYGSDKDLSGAPNADNAELLFPTLNGTPGKTLDDKPSNFTKLPDQLTPKEFGAWHTAIQIEYVRKNLQPSQNGGKAVTIGTSASETVTAFVAAGGTKLYTVDTLQKADIARMPLADQTTLAGLDIFANATTGLRIKLNLTVSKTEVTDLVNAAITNINAMVPGGTPQVFKGNDFMSAANRKIFTDELGLLNQKIASGAIFSKGEITDQIKLITDRFERANCFAKIAETDGRIDRNNTGVRVVLDTEDNGSIRRSYTVFMEQEARLLQIAQSRQSLAGTGKIEGTTQNLDVPNLIYLFQLYANQAGEANIRIQTEEINQVNEVLKMYNIVQSLVSETIKSIAPEKDGKTNNDATDLKYDGDATRQKIQKAAVAVFQNGWGHPVEVLHNIVRGADNVNGKSSSQWSTYANQLSERVTLLNQESQILMNKVNSDTKAKDRNFDLANNALSKMNEIVQKIAGTS</sequence>